<evidence type="ECO:0000313" key="4">
    <source>
        <dbReference type="Proteomes" id="UP000032534"/>
    </source>
</evidence>
<comment type="caution">
    <text evidence="3">The sequence shown here is derived from an EMBL/GenBank/DDBJ whole genome shotgun (WGS) entry which is preliminary data.</text>
</comment>
<dbReference type="InterPro" id="IPR002815">
    <property type="entry name" value="Spo11/TopoVI_A"/>
</dbReference>
<evidence type="ECO:0000313" key="3">
    <source>
        <dbReference type="EMBL" id="KJD42489.1"/>
    </source>
</evidence>
<accession>A0A0D7WU19</accession>
<dbReference type="Proteomes" id="UP000032534">
    <property type="component" value="Unassembled WGS sequence"/>
</dbReference>
<dbReference type="Pfam" id="PF02518">
    <property type="entry name" value="HATPase_c"/>
    <property type="match status" value="1"/>
</dbReference>
<keyword evidence="4" id="KW-1185">Reference proteome</keyword>
<dbReference type="GO" id="GO:0005694">
    <property type="term" value="C:chromosome"/>
    <property type="evidence" value="ECO:0007669"/>
    <property type="project" value="InterPro"/>
</dbReference>
<dbReference type="Gene3D" id="3.40.1360.10">
    <property type="match status" value="1"/>
</dbReference>
<dbReference type="PANTHER" id="PTHR10848">
    <property type="entry name" value="MEIOTIC RECOMBINATION PROTEIN SPO11"/>
    <property type="match status" value="1"/>
</dbReference>
<gene>
    <name evidence="3" type="ORF">QD47_27955</name>
</gene>
<name>A0A0D7WU19_9BACL</name>
<feature type="domain" description="Histidine kinase/HSP90-like ATPase" evidence="1">
    <location>
        <begin position="31"/>
        <end position="126"/>
    </location>
</feature>
<dbReference type="PATRIC" id="fig|159743.3.peg.6238"/>
<dbReference type="InterPro" id="IPR036078">
    <property type="entry name" value="Spo11/TopoVI_A_sf"/>
</dbReference>
<dbReference type="PANTHER" id="PTHR10848:SF0">
    <property type="entry name" value="MEIOTIC RECOMBINATION PROTEIN SPO11"/>
    <property type="match status" value="1"/>
</dbReference>
<dbReference type="SUPFAM" id="SSF55874">
    <property type="entry name" value="ATPase domain of HSP90 chaperone/DNA topoisomerase II/histidine kinase"/>
    <property type="match status" value="1"/>
</dbReference>
<protein>
    <submittedName>
        <fullName evidence="3">Uncharacterized protein</fullName>
    </submittedName>
</protein>
<dbReference type="InterPro" id="IPR036890">
    <property type="entry name" value="HATPase_C_sf"/>
</dbReference>
<dbReference type="GO" id="GO:0003918">
    <property type="term" value="F:DNA topoisomerase type II (double strand cut, ATP-hydrolyzing) activity"/>
    <property type="evidence" value="ECO:0007669"/>
    <property type="project" value="InterPro"/>
</dbReference>
<evidence type="ECO:0000259" key="1">
    <source>
        <dbReference type="Pfam" id="PF02518"/>
    </source>
</evidence>
<proteinExistence type="predicted"/>
<reference evidence="3 4" key="1">
    <citation type="submission" date="2014-11" db="EMBL/GenBank/DDBJ databases">
        <title>Draft Genome Sequences of Paenibacillus polymyxa NRRL B-30509 and Paenibacillus terrae NRRL B-30644, Strains from a Poultry Environment that Produce Tridecaptin A and Paenicidins.</title>
        <authorList>
            <person name="van Belkum M.J."/>
            <person name="Lohans C.T."/>
            <person name="Vederas J.C."/>
        </authorList>
    </citation>
    <scope>NUCLEOTIDE SEQUENCE [LARGE SCALE GENOMIC DNA]</scope>
    <source>
        <strain evidence="3 4">NRRL B-30644</strain>
    </source>
</reference>
<dbReference type="EMBL" id="JTHP01000117">
    <property type="protein sequence ID" value="KJD42489.1"/>
    <property type="molecule type" value="Genomic_DNA"/>
</dbReference>
<evidence type="ECO:0000259" key="2">
    <source>
        <dbReference type="Pfam" id="PF21180"/>
    </source>
</evidence>
<feature type="domain" description="Topoisomerase 6 subunit A/Spo11 TOPRIM" evidence="2">
    <location>
        <begin position="493"/>
        <end position="603"/>
    </location>
</feature>
<organism evidence="3 4">
    <name type="scientific">Paenibacillus terrae</name>
    <dbReference type="NCBI Taxonomy" id="159743"/>
    <lineage>
        <taxon>Bacteria</taxon>
        <taxon>Bacillati</taxon>
        <taxon>Bacillota</taxon>
        <taxon>Bacilli</taxon>
        <taxon>Bacillales</taxon>
        <taxon>Paenibacillaceae</taxon>
        <taxon>Paenibacillus</taxon>
    </lineage>
</organism>
<dbReference type="OrthoDB" id="8318389at2"/>
<dbReference type="GO" id="GO:0003677">
    <property type="term" value="F:DNA binding"/>
    <property type="evidence" value="ECO:0007669"/>
    <property type="project" value="InterPro"/>
</dbReference>
<sequence length="732" mass="82790">MITTQDWTKFRNLETLPQKAGVSRDKLGLLVAKELADNALDHCGHCEVGYVEPNGFYVKDQGEGINPELLPKLFSINRPFLSSKILRMPTRGALGNGLRVVSGAVIASGGSLCVSTRGQRYQIHFQADGTSTAKQVGDSPHTGTKIEIQFGDSLTPNLKWAESAIHFNQGEEYKGRTSGYWYTSEAFYELCQGYTGSVRELVAEFDGCTGTKAGKVASDYKSKVVQSLSFAETELLLCVIRNNSKPVNGNRLFGIGEMSGNGYYRMDSQFTVDSGKGEYVAEIPYVMEAWVDYNQPHGLDFLMNKSPTTGQMSWYRGKQEQTISGCGLFEDIKMKPARVVVNMITPYMPIISDGKAPDLRPMKETIVAVIQKAAKRAKKHIPPTDKKKSQKVIILSHLQVAIDKASGNGKYPFSLRQLYYAIRPYINSELGRQLEYGNFCGIITNYENECGEIPNLYRDNRGVLYHPHTGEEIPIGTLTVQNYSRPNWTFNKILYCEKEGLFPLLKQAKFPERYDCALVTSKGYASRAVKDLLDMLGETEEELQFFCIHDADAAGTKIYETLVEETKARPGRKVRVINLGLDPEEAVHMGLEVEKLERKRDEKPVAGYVAGEWKDWLQTNRVELNAMDSELFVSWLEGKMSEYDKGKVIPDSSTLMLSLEQSIQQRVEQEIMNEILREAHLEERVRQRMLHLSPELSERYKVLEEEVYHVLDNQREQCWREVISNISDQIEL</sequence>
<dbReference type="InterPro" id="IPR034136">
    <property type="entry name" value="TOPRIM_Topo6A/Spo11"/>
</dbReference>
<dbReference type="InterPro" id="IPR003594">
    <property type="entry name" value="HATPase_dom"/>
</dbReference>
<dbReference type="Pfam" id="PF21180">
    <property type="entry name" value="TOP6A-Spo11_Toprim"/>
    <property type="match status" value="1"/>
</dbReference>
<dbReference type="Gene3D" id="3.30.565.10">
    <property type="entry name" value="Histidine kinase-like ATPase, C-terminal domain"/>
    <property type="match status" value="1"/>
</dbReference>
<dbReference type="SUPFAM" id="SSF56726">
    <property type="entry name" value="DNA topoisomerase IV, alpha subunit"/>
    <property type="match status" value="1"/>
</dbReference>
<dbReference type="AlphaFoldDB" id="A0A0D7WU19"/>